<accession>A0A1X7VRD5</accession>
<dbReference type="InParanoid" id="A0A1X7VRD5"/>
<feature type="region of interest" description="Disordered" evidence="1">
    <location>
        <begin position="115"/>
        <end position="145"/>
    </location>
</feature>
<evidence type="ECO:0000256" key="1">
    <source>
        <dbReference type="SAM" id="MobiDB-lite"/>
    </source>
</evidence>
<feature type="compositionally biased region" description="Basic residues" evidence="1">
    <location>
        <begin position="134"/>
        <end position="145"/>
    </location>
</feature>
<feature type="region of interest" description="Disordered" evidence="1">
    <location>
        <begin position="209"/>
        <end position="233"/>
    </location>
</feature>
<feature type="region of interest" description="Disordered" evidence="1">
    <location>
        <begin position="1"/>
        <end position="73"/>
    </location>
</feature>
<protein>
    <submittedName>
        <fullName evidence="2">Uncharacterized protein</fullName>
    </submittedName>
</protein>
<sequence length="233" mass="26566">MSLLQTDDDDEVVVSHKPFWGTNGRVFQTEDEEETAAGGTGAVKGRGRGQERERDQGRERTIRNDNEENDETMCDRLHVQSEDDVKFNKTVVATTDYHDVDKKEVVHYRPCKGTQKKGFQTQDQETATGSTAAVRRRGRGRGKGKGWGRVRCWGRLSRNDKEENEETIDKRLYVQSDNEVVFSKGKIKRGVQTDGEEETVNHWPCRGINKRVQTDDDDEVAVSHKPLWGNDGR</sequence>
<feature type="compositionally biased region" description="Basic and acidic residues" evidence="1">
    <location>
        <begin position="48"/>
        <end position="66"/>
    </location>
</feature>
<evidence type="ECO:0000313" key="2">
    <source>
        <dbReference type="EnsemblMetazoa" id="Aqu2.1.42459_001"/>
    </source>
</evidence>
<organism evidence="2">
    <name type="scientific">Amphimedon queenslandica</name>
    <name type="common">Sponge</name>
    <dbReference type="NCBI Taxonomy" id="400682"/>
    <lineage>
        <taxon>Eukaryota</taxon>
        <taxon>Metazoa</taxon>
        <taxon>Porifera</taxon>
        <taxon>Demospongiae</taxon>
        <taxon>Heteroscleromorpha</taxon>
        <taxon>Haplosclerida</taxon>
        <taxon>Niphatidae</taxon>
        <taxon>Amphimedon</taxon>
    </lineage>
</organism>
<feature type="compositionally biased region" description="Polar residues" evidence="1">
    <location>
        <begin position="117"/>
        <end position="131"/>
    </location>
</feature>
<name>A0A1X7VRD5_AMPQE</name>
<feature type="compositionally biased region" description="Acidic residues" evidence="1">
    <location>
        <begin position="1"/>
        <end position="12"/>
    </location>
</feature>
<dbReference type="EnsemblMetazoa" id="Aqu2.1.42459_001">
    <property type="protein sequence ID" value="Aqu2.1.42459_001"/>
    <property type="gene ID" value="Aqu2.1.42459"/>
</dbReference>
<proteinExistence type="predicted"/>
<dbReference type="AlphaFoldDB" id="A0A1X7VRD5"/>
<reference evidence="2" key="1">
    <citation type="submission" date="2017-05" db="UniProtKB">
        <authorList>
            <consortium name="EnsemblMetazoa"/>
        </authorList>
    </citation>
    <scope>IDENTIFICATION</scope>
</reference>